<feature type="transmembrane region" description="Helical" evidence="7">
    <location>
        <begin position="276"/>
        <end position="299"/>
    </location>
</feature>
<keyword evidence="6 7" id="KW-0472">Membrane</keyword>
<evidence type="ECO:0000256" key="7">
    <source>
        <dbReference type="SAM" id="Phobius"/>
    </source>
</evidence>
<keyword evidence="2" id="KW-0813">Transport</keyword>
<evidence type="ECO:0000256" key="5">
    <source>
        <dbReference type="ARBA" id="ARBA00022989"/>
    </source>
</evidence>
<evidence type="ECO:0000256" key="1">
    <source>
        <dbReference type="ARBA" id="ARBA00004651"/>
    </source>
</evidence>
<feature type="transmembrane region" description="Helical" evidence="7">
    <location>
        <begin position="361"/>
        <end position="384"/>
    </location>
</feature>
<dbReference type="Proteomes" id="UP000672657">
    <property type="component" value="Unassembled WGS sequence"/>
</dbReference>
<proteinExistence type="predicted"/>
<dbReference type="InterPro" id="IPR051125">
    <property type="entry name" value="ABC-4/HrtB_transporter"/>
</dbReference>
<dbReference type="InterPro" id="IPR025857">
    <property type="entry name" value="MacB_PCD"/>
</dbReference>
<keyword evidence="3" id="KW-1003">Cell membrane</keyword>
<feature type="domain" description="ABC3 transporter permease C-terminal" evidence="8">
    <location>
        <begin position="279"/>
        <end position="392"/>
    </location>
</feature>
<organism evidence="10 11">
    <name type="scientific">Cupriavidus numazuensis</name>
    <dbReference type="NCBI Taxonomy" id="221992"/>
    <lineage>
        <taxon>Bacteria</taxon>
        <taxon>Pseudomonadati</taxon>
        <taxon>Pseudomonadota</taxon>
        <taxon>Betaproteobacteria</taxon>
        <taxon>Burkholderiales</taxon>
        <taxon>Burkholderiaceae</taxon>
        <taxon>Cupriavidus</taxon>
    </lineage>
</organism>
<gene>
    <name evidence="10" type="ORF">LMG26411_05982</name>
</gene>
<feature type="transmembrane region" description="Helical" evidence="7">
    <location>
        <begin position="39"/>
        <end position="64"/>
    </location>
</feature>
<evidence type="ECO:0000256" key="3">
    <source>
        <dbReference type="ARBA" id="ARBA00022475"/>
    </source>
</evidence>
<reference evidence="10 11" key="1">
    <citation type="submission" date="2021-03" db="EMBL/GenBank/DDBJ databases">
        <authorList>
            <person name="Peeters C."/>
        </authorList>
    </citation>
    <scope>NUCLEOTIDE SEQUENCE [LARGE SCALE GENOMIC DNA]</scope>
    <source>
        <strain evidence="10 11">LMG 26411</strain>
    </source>
</reference>
<keyword evidence="4 7" id="KW-0812">Transmembrane</keyword>
<evidence type="ECO:0000259" key="9">
    <source>
        <dbReference type="Pfam" id="PF12704"/>
    </source>
</evidence>
<dbReference type="Pfam" id="PF12704">
    <property type="entry name" value="MacB_PCD"/>
    <property type="match status" value="1"/>
</dbReference>
<keyword evidence="5 7" id="KW-1133">Transmembrane helix</keyword>
<evidence type="ECO:0000259" key="8">
    <source>
        <dbReference type="Pfam" id="PF02687"/>
    </source>
</evidence>
<evidence type="ECO:0000313" key="11">
    <source>
        <dbReference type="Proteomes" id="UP000672657"/>
    </source>
</evidence>
<comment type="caution">
    <text evidence="10">The sequence shown here is derived from an EMBL/GenBank/DDBJ whole genome shotgun (WGS) entry which is preliminary data.</text>
</comment>
<name>A0ABN7Q659_9BURK</name>
<evidence type="ECO:0000256" key="4">
    <source>
        <dbReference type="ARBA" id="ARBA00022692"/>
    </source>
</evidence>
<dbReference type="InterPro" id="IPR003838">
    <property type="entry name" value="ABC3_permease_C"/>
</dbReference>
<sequence length="398" mass="43339">MPADDVDSSHHSPDPPQRAAIPGILLLAYKLLVNDRAKFTGLLVGITFSVFLMIEMTSLFAGVLNRSSSTVFNIGASIWVMDPAVNTVANTIGMPDYVLDAVRSIDGVRFAVPLYSGGALVRLQSGTYQPVTVIGIDDTSLFGRPRVVRGSIEDIFAENAFLVVQDAEFRKLEDPDVGTTFEINDHRGVIVGLAEVSTSGLFGVPTLYTTYRRAIQYLPTARYTISYILVEPKTPEDTLRIQQAVSRLGYLALTKAQFVDRIADFYKYQTGLGTNILLMTVISFIVGLSISGQTFYTFIVENLEKFGALKAIGAKGHELVAMILFQATFVSLTGYGLGIGLCAVLIALVRLRIPNYAAVITFYNLGLALAMVIVIAGISGYIGVRKVLHIEPFDIFRA</sequence>
<keyword evidence="11" id="KW-1185">Reference proteome</keyword>
<feature type="domain" description="MacB-like periplasmic core" evidence="9">
    <location>
        <begin position="43"/>
        <end position="247"/>
    </location>
</feature>
<accession>A0ABN7Q659</accession>
<evidence type="ECO:0000313" key="10">
    <source>
        <dbReference type="EMBL" id="CAG2158414.1"/>
    </source>
</evidence>
<dbReference type="Pfam" id="PF02687">
    <property type="entry name" value="FtsX"/>
    <property type="match status" value="1"/>
</dbReference>
<evidence type="ECO:0000256" key="2">
    <source>
        <dbReference type="ARBA" id="ARBA00022448"/>
    </source>
</evidence>
<comment type="subcellular location">
    <subcellularLocation>
        <location evidence="1">Cell membrane</location>
        <topology evidence="1">Multi-pass membrane protein</topology>
    </subcellularLocation>
</comment>
<dbReference type="PANTHER" id="PTHR43738">
    <property type="entry name" value="ABC TRANSPORTER, MEMBRANE PROTEIN"/>
    <property type="match status" value="1"/>
</dbReference>
<evidence type="ECO:0008006" key="12">
    <source>
        <dbReference type="Google" id="ProtNLM"/>
    </source>
</evidence>
<protein>
    <recommendedName>
        <fullName evidence="12">ABC transporter permease</fullName>
    </recommendedName>
</protein>
<evidence type="ECO:0000256" key="6">
    <source>
        <dbReference type="ARBA" id="ARBA00023136"/>
    </source>
</evidence>
<dbReference type="PANTHER" id="PTHR43738:SF1">
    <property type="entry name" value="HEMIN TRANSPORT SYSTEM PERMEASE PROTEIN HRTB-RELATED"/>
    <property type="match status" value="1"/>
</dbReference>
<dbReference type="EMBL" id="CAJPVI010000046">
    <property type="protein sequence ID" value="CAG2158414.1"/>
    <property type="molecule type" value="Genomic_DNA"/>
</dbReference>
<feature type="transmembrane region" description="Helical" evidence="7">
    <location>
        <begin position="319"/>
        <end position="349"/>
    </location>
</feature>